<protein>
    <submittedName>
        <fullName evidence="1">Uncharacterized protein</fullName>
    </submittedName>
</protein>
<evidence type="ECO:0000313" key="1">
    <source>
        <dbReference type="EMBL" id="VVD03278.1"/>
    </source>
</evidence>
<keyword evidence="2" id="KW-1185">Reference proteome</keyword>
<reference evidence="1 2" key="1">
    <citation type="submission" date="2017-07" db="EMBL/GenBank/DDBJ databases">
        <authorList>
            <person name="Talla V."/>
            <person name="Backstrom N."/>
        </authorList>
    </citation>
    <scope>NUCLEOTIDE SEQUENCE [LARGE SCALE GENOMIC DNA]</scope>
</reference>
<dbReference type="EMBL" id="FZQP02006665">
    <property type="protein sequence ID" value="VVD03278.1"/>
    <property type="molecule type" value="Genomic_DNA"/>
</dbReference>
<dbReference type="AlphaFoldDB" id="A0A5E4R001"/>
<name>A0A5E4R001_9NEOP</name>
<organism evidence="1 2">
    <name type="scientific">Leptidea sinapis</name>
    <dbReference type="NCBI Taxonomy" id="189913"/>
    <lineage>
        <taxon>Eukaryota</taxon>
        <taxon>Metazoa</taxon>
        <taxon>Ecdysozoa</taxon>
        <taxon>Arthropoda</taxon>
        <taxon>Hexapoda</taxon>
        <taxon>Insecta</taxon>
        <taxon>Pterygota</taxon>
        <taxon>Neoptera</taxon>
        <taxon>Endopterygota</taxon>
        <taxon>Lepidoptera</taxon>
        <taxon>Glossata</taxon>
        <taxon>Ditrysia</taxon>
        <taxon>Papilionoidea</taxon>
        <taxon>Pieridae</taxon>
        <taxon>Dismorphiinae</taxon>
        <taxon>Leptidea</taxon>
    </lineage>
</organism>
<accession>A0A5E4R001</accession>
<evidence type="ECO:0000313" key="2">
    <source>
        <dbReference type="Proteomes" id="UP000324832"/>
    </source>
</evidence>
<dbReference type="Proteomes" id="UP000324832">
    <property type="component" value="Unassembled WGS sequence"/>
</dbReference>
<gene>
    <name evidence="1" type="ORF">LSINAPIS_LOCUS13300</name>
</gene>
<proteinExistence type="predicted"/>
<sequence length="278" mass="30508">MMNKLIGIIKHVEPSAPNHTALSVTEAATVGAVHIPPTFSPDDVATVVRQMKRGKSPDFDHLSIEHIHLCCSSYVVGAATMAATSSAYINTSASPTASGKSFNRRLNRVLDRQEPWGTPRVVTISDDLKLPFCPTTLCQTRVRGTAQESDVLARLTCDQHAPYHLAHQVRSCASGSVGVLPISHQVAISYEGQDPVVQAHFECFADGGNYRYRPEYEFLDLTDVKEAELSSLQCALFDNTTSSVSTEQSSWTEHTTDIAEKLYFSLFLTQNNCCYGHI</sequence>